<protein>
    <submittedName>
        <fullName evidence="1">Uncharacterized protein</fullName>
    </submittedName>
</protein>
<proteinExistence type="predicted"/>
<reference evidence="1" key="2">
    <citation type="submission" date="2025-08" db="UniProtKB">
        <authorList>
            <consortium name="EnsemblFungi"/>
        </authorList>
    </citation>
    <scope>IDENTIFICATION</scope>
    <source>
        <strain evidence="1">4287 / CBS 123668 / FGSC 9935 / NRRL 34936</strain>
    </source>
</reference>
<dbReference type="Proteomes" id="UP000002489">
    <property type="component" value="Unassembled WGS sequence"/>
</dbReference>
<dbReference type="AlphaFoldDB" id="A0A0D2YBE6"/>
<name>A0A0D2YBE6_FUSOF</name>
<evidence type="ECO:0000313" key="1">
    <source>
        <dbReference type="EnsemblFungi" id="FOXG_13624P0"/>
    </source>
</evidence>
<organism evidence="1 2">
    <name type="scientific">Fusarium oxysporum (strain Fo5176)</name>
    <name type="common">Fusarium vascular wilt</name>
    <dbReference type="NCBI Taxonomy" id="660025"/>
    <lineage>
        <taxon>Eukaryota</taxon>
        <taxon>Fungi</taxon>
        <taxon>Dikarya</taxon>
        <taxon>Ascomycota</taxon>
        <taxon>Pezizomycotina</taxon>
        <taxon>Sordariomycetes</taxon>
        <taxon>Hypocreomycetidae</taxon>
        <taxon>Hypocreales</taxon>
        <taxon>Nectriaceae</taxon>
        <taxon>Fusarium</taxon>
        <taxon>Fusarium oxysporum species complex</taxon>
    </lineage>
</organism>
<reference evidence="2" key="1">
    <citation type="journal article" date="2012" name="Mol. Plant Microbe Interact.">
        <title>A highly conserved effector in Fusarium oxysporum is required for full virulence on Arabidopsis.</title>
        <authorList>
            <person name="Thatcher L.F."/>
            <person name="Gardiner D.M."/>
            <person name="Kazan K."/>
            <person name="Manners J."/>
        </authorList>
    </citation>
    <scope>NUCLEOTIDE SEQUENCE [LARGE SCALE GENOMIC DNA]</scope>
    <source>
        <strain evidence="2">Fo5176</strain>
    </source>
</reference>
<evidence type="ECO:0000313" key="2">
    <source>
        <dbReference type="Proteomes" id="UP000002489"/>
    </source>
</evidence>
<accession>A0A0D2YBE6</accession>
<dbReference type="EnsemblFungi" id="FOXG_13624T0">
    <property type="protein sequence ID" value="FOXG_13624P0"/>
    <property type="gene ID" value="FOXG_13624"/>
</dbReference>
<sequence>MTPDYGFSAQATSCQCRISDSCREYDNVESVVPLIPAHWVILKIGASLVDEVLWRRQVASPSMKKNACLHNVGICSDIISFRAKSRTFFRSASVDLASYAIRTRFASEHKFHCVMKWRESLFRFVWCPCKSWVCFKEILERIYINNVPVIEEC</sequence>